<dbReference type="InterPro" id="IPR003367">
    <property type="entry name" value="Thrombospondin_3-like_rpt"/>
</dbReference>
<dbReference type="GO" id="GO:0009279">
    <property type="term" value="C:cell outer membrane"/>
    <property type="evidence" value="ECO:0007669"/>
    <property type="project" value="UniProtKB-SubCell"/>
</dbReference>
<sequence length="404" mass="44051">MILKTMNKKIVLGLFLLFIGAISYAQTKDNPWAIEVGVNAVDVYPVGENSPQGEYFDEFFNWTDHWNIGIPTVKVSKYLGSNFSISARGSYNKLSKWGETATQSSAFVNKLEYYGLDGMINYSFANLEKSPKLEPFIGIGGGYTWIKEGTYNSNGTGGNNFVGAGTLNGSLGLKFWAAKNVGFSLETTYKHSFEEFLTKHWQHSFGVVFKLGKVNEEVAEVSNDDDGDGVPNEFDLCPTVSGPKEFGGCPDSDNDGIPDNLDKCPNVKGDNNGCPAPVKEEVVVKTETKPVVPTNKTIYFDLDSAEVSNNAKVVLDDIVSSLKETSKYNITVEGYADNTGSDSYNKKLSLKRASNVAEYLVSKGLSSSAIEQAGFGEEKPVAPNNTAEGKALNRRAELNIKINF</sequence>
<dbReference type="CDD" id="cd07185">
    <property type="entry name" value="OmpA_C-like"/>
    <property type="match status" value="1"/>
</dbReference>
<dbReference type="SUPFAM" id="SSF103647">
    <property type="entry name" value="TSP type-3 repeat"/>
    <property type="match status" value="1"/>
</dbReference>
<dbReference type="PROSITE" id="PS51123">
    <property type="entry name" value="OMPA_2"/>
    <property type="match status" value="1"/>
</dbReference>
<name>A0A0C5WIF9_9FLAO</name>
<dbReference type="InterPro" id="IPR006664">
    <property type="entry name" value="OMP_bac"/>
</dbReference>
<evidence type="ECO:0000313" key="9">
    <source>
        <dbReference type="Proteomes" id="UP000032229"/>
    </source>
</evidence>
<dbReference type="Gene3D" id="3.30.1330.60">
    <property type="entry name" value="OmpA-like domain"/>
    <property type="match status" value="1"/>
</dbReference>
<dbReference type="KEGG" id="sze:AW14_01310"/>
<proteinExistence type="predicted"/>
<dbReference type="InterPro" id="IPR050330">
    <property type="entry name" value="Bact_OuterMem_StrucFunc"/>
</dbReference>
<reference evidence="8 9" key="1">
    <citation type="submission" date="2014-02" db="EMBL/GenBank/DDBJ databases">
        <authorList>
            <person name="Young C.-C."/>
            <person name="Hameed A."/>
            <person name="Huang H.-C."/>
            <person name="Shahina M."/>
        </authorList>
    </citation>
    <scope>NUCLEOTIDE SEQUENCE [LARGE SCALE GENOMIC DNA]</scope>
    <source>
        <strain evidence="8 9">CC-SAMT-1</strain>
    </source>
</reference>
<keyword evidence="4" id="KW-0998">Cell outer membrane</keyword>
<dbReference type="GO" id="GO:0007155">
    <property type="term" value="P:cell adhesion"/>
    <property type="evidence" value="ECO:0007669"/>
    <property type="project" value="InterPro"/>
</dbReference>
<evidence type="ECO:0000313" key="8">
    <source>
        <dbReference type="EMBL" id="AJR02485.1"/>
    </source>
</evidence>
<accession>A0A0C5WIF9</accession>
<feature type="domain" description="OmpA-like" evidence="7">
    <location>
        <begin position="287"/>
        <end position="404"/>
    </location>
</feature>
<dbReference type="PANTHER" id="PTHR30329">
    <property type="entry name" value="STATOR ELEMENT OF FLAGELLAR MOTOR COMPLEX"/>
    <property type="match status" value="1"/>
</dbReference>
<feature type="signal peptide" evidence="6">
    <location>
        <begin position="1"/>
        <end position="25"/>
    </location>
</feature>
<dbReference type="Pfam" id="PF00691">
    <property type="entry name" value="OmpA"/>
    <property type="match status" value="1"/>
</dbReference>
<evidence type="ECO:0000256" key="5">
    <source>
        <dbReference type="PROSITE-ProRule" id="PRU00473"/>
    </source>
</evidence>
<keyword evidence="3 5" id="KW-0472">Membrane</keyword>
<keyword evidence="2 6" id="KW-0732">Signal</keyword>
<comment type="subcellular location">
    <subcellularLocation>
        <location evidence="1">Cell outer membrane</location>
    </subcellularLocation>
</comment>
<dbReference type="InterPro" id="IPR036737">
    <property type="entry name" value="OmpA-like_sf"/>
</dbReference>
<evidence type="ECO:0000256" key="6">
    <source>
        <dbReference type="SAM" id="SignalP"/>
    </source>
</evidence>
<evidence type="ECO:0000256" key="3">
    <source>
        <dbReference type="ARBA" id="ARBA00023136"/>
    </source>
</evidence>
<dbReference type="PANTHER" id="PTHR30329:SF21">
    <property type="entry name" value="LIPOPROTEIN YIAD-RELATED"/>
    <property type="match status" value="1"/>
</dbReference>
<dbReference type="Pfam" id="PF02412">
    <property type="entry name" value="TSP_3"/>
    <property type="match status" value="2"/>
</dbReference>
<dbReference type="Proteomes" id="UP000032229">
    <property type="component" value="Chromosome"/>
</dbReference>
<protein>
    <submittedName>
        <fullName evidence="8">Cell envelope biogenesis protein OmpA</fullName>
    </submittedName>
</protein>
<dbReference type="InterPro" id="IPR006665">
    <property type="entry name" value="OmpA-like"/>
</dbReference>
<evidence type="ECO:0000256" key="4">
    <source>
        <dbReference type="ARBA" id="ARBA00023237"/>
    </source>
</evidence>
<dbReference type="Gene3D" id="4.10.1080.10">
    <property type="entry name" value="TSP type-3 repeat"/>
    <property type="match status" value="1"/>
</dbReference>
<feature type="chain" id="PRO_5002191807" evidence="6">
    <location>
        <begin position="26"/>
        <end position="404"/>
    </location>
</feature>
<dbReference type="STRING" id="1454006.AW14_01310"/>
<evidence type="ECO:0000256" key="2">
    <source>
        <dbReference type="ARBA" id="ARBA00022729"/>
    </source>
</evidence>
<dbReference type="HOGENOM" id="CLU_031536_3_0_10"/>
<dbReference type="EMBL" id="CP007202">
    <property type="protein sequence ID" value="AJR02485.1"/>
    <property type="molecule type" value="Genomic_DNA"/>
</dbReference>
<organism evidence="8 9">
    <name type="scientific">Siansivirga zeaxanthinifaciens CC-SAMT-1</name>
    <dbReference type="NCBI Taxonomy" id="1454006"/>
    <lineage>
        <taxon>Bacteria</taxon>
        <taxon>Pseudomonadati</taxon>
        <taxon>Bacteroidota</taxon>
        <taxon>Flavobacteriia</taxon>
        <taxon>Flavobacteriales</taxon>
        <taxon>Flavobacteriaceae</taxon>
        <taxon>Siansivirga</taxon>
    </lineage>
</organism>
<dbReference type="AlphaFoldDB" id="A0A0C5WIF9"/>
<dbReference type="InterPro" id="IPR028974">
    <property type="entry name" value="TSP_type-3_rpt"/>
</dbReference>
<dbReference type="GO" id="GO:0005509">
    <property type="term" value="F:calcium ion binding"/>
    <property type="evidence" value="ECO:0007669"/>
    <property type="project" value="InterPro"/>
</dbReference>
<evidence type="ECO:0000259" key="7">
    <source>
        <dbReference type="PROSITE" id="PS51123"/>
    </source>
</evidence>
<dbReference type="Gene3D" id="2.40.160.20">
    <property type="match status" value="1"/>
</dbReference>
<gene>
    <name evidence="8" type="ORF">AW14_01310</name>
</gene>
<dbReference type="PRINTS" id="PR01021">
    <property type="entry name" value="OMPADOMAIN"/>
</dbReference>
<evidence type="ECO:0000256" key="1">
    <source>
        <dbReference type="ARBA" id="ARBA00004442"/>
    </source>
</evidence>
<keyword evidence="9" id="KW-1185">Reference proteome</keyword>
<dbReference type="SUPFAM" id="SSF103088">
    <property type="entry name" value="OmpA-like"/>
    <property type="match status" value="1"/>
</dbReference>